<sequence>MADGWALQCEAVAWVDTEWPGWIRVRLDDADGQTWHLVDKVPVFGLDLGPQARMPQPLRLPCDVVGEDGDWLIVTPRWNIEAEDGTTRFRVRRDQLAAADADRLPG</sequence>
<accession>A0ABT1DVF0</accession>
<dbReference type="Proteomes" id="UP001523369">
    <property type="component" value="Unassembled WGS sequence"/>
</dbReference>
<protein>
    <submittedName>
        <fullName evidence="1">Uncharacterized protein</fullName>
    </submittedName>
</protein>
<reference evidence="1 2" key="1">
    <citation type="submission" date="2022-06" db="EMBL/GenBank/DDBJ databases">
        <title>New Species of the Genus Actinoplanes, ActinopZanes ferrugineus.</title>
        <authorList>
            <person name="Ding P."/>
        </authorList>
    </citation>
    <scope>NUCLEOTIDE SEQUENCE [LARGE SCALE GENOMIC DNA]</scope>
    <source>
        <strain evidence="1 2">TRM88003</strain>
    </source>
</reference>
<gene>
    <name evidence="1" type="ORF">M1L60_29960</name>
</gene>
<dbReference type="RefSeq" id="WP_253240882.1">
    <property type="nucleotide sequence ID" value="NZ_JAMYJR010000032.1"/>
</dbReference>
<evidence type="ECO:0000313" key="2">
    <source>
        <dbReference type="Proteomes" id="UP001523369"/>
    </source>
</evidence>
<name>A0ABT1DVF0_9ACTN</name>
<comment type="caution">
    <text evidence="1">The sequence shown here is derived from an EMBL/GenBank/DDBJ whole genome shotgun (WGS) entry which is preliminary data.</text>
</comment>
<keyword evidence="2" id="KW-1185">Reference proteome</keyword>
<dbReference type="EMBL" id="JAMYJR010000032">
    <property type="protein sequence ID" value="MCO8274829.1"/>
    <property type="molecule type" value="Genomic_DNA"/>
</dbReference>
<proteinExistence type="predicted"/>
<evidence type="ECO:0000313" key="1">
    <source>
        <dbReference type="EMBL" id="MCO8274829.1"/>
    </source>
</evidence>
<organism evidence="1 2">
    <name type="scientific">Paractinoplanes aksuensis</name>
    <dbReference type="NCBI Taxonomy" id="2939490"/>
    <lineage>
        <taxon>Bacteria</taxon>
        <taxon>Bacillati</taxon>
        <taxon>Actinomycetota</taxon>
        <taxon>Actinomycetes</taxon>
        <taxon>Micromonosporales</taxon>
        <taxon>Micromonosporaceae</taxon>
        <taxon>Paractinoplanes</taxon>
    </lineage>
</organism>